<name>A0A9X1WBA5_9VIBR</name>
<proteinExistence type="predicted"/>
<dbReference type="AlphaFoldDB" id="A0A9X1WBA5"/>
<sequence>MNKPTFLLTGLLVTLCALPSHAEPWHKHIDKPWKNHKRHKKEVHVIHHDYKRSMLPETAVFLAIAGITYAVIDGKYYKEGKDRYIYVERENLSRYRPGQIVKRLPEGATVVHKKRQQYFVSRGDWFLPLDNGKYVVVAP</sequence>
<comment type="caution">
    <text evidence="2">The sequence shown here is derived from an EMBL/GenBank/DDBJ whole genome shotgun (WGS) entry which is preliminary data.</text>
</comment>
<evidence type="ECO:0000313" key="2">
    <source>
        <dbReference type="EMBL" id="MCJ2376941.1"/>
    </source>
</evidence>
<gene>
    <name evidence="2" type="ORF">LNL84_08845</name>
</gene>
<evidence type="ECO:0000256" key="1">
    <source>
        <dbReference type="SAM" id="SignalP"/>
    </source>
</evidence>
<accession>A0A9X1WBA5</accession>
<organism evidence="2 3">
    <name type="scientific">Vibrio gelatinilyticus</name>
    <dbReference type="NCBI Taxonomy" id="2893468"/>
    <lineage>
        <taxon>Bacteria</taxon>
        <taxon>Pseudomonadati</taxon>
        <taxon>Pseudomonadota</taxon>
        <taxon>Gammaproteobacteria</taxon>
        <taxon>Vibrionales</taxon>
        <taxon>Vibrionaceae</taxon>
        <taxon>Vibrio</taxon>
    </lineage>
</organism>
<dbReference type="InterPro" id="IPR045398">
    <property type="entry name" value="DUF6515"/>
</dbReference>
<evidence type="ECO:0000313" key="3">
    <source>
        <dbReference type="Proteomes" id="UP001139488"/>
    </source>
</evidence>
<dbReference type="Pfam" id="PF20125">
    <property type="entry name" value="DUF6515"/>
    <property type="match status" value="1"/>
</dbReference>
<dbReference type="RefSeq" id="WP_244356860.1">
    <property type="nucleotide sequence ID" value="NZ_JAJNNZ010000005.1"/>
</dbReference>
<feature type="signal peptide" evidence="1">
    <location>
        <begin position="1"/>
        <end position="22"/>
    </location>
</feature>
<keyword evidence="3" id="KW-1185">Reference proteome</keyword>
<reference evidence="2" key="1">
    <citation type="submission" date="2021-11" db="EMBL/GenBank/DDBJ databases">
        <title>Vibrio ZSDE26 sp. nov. and Vibrio ZSDZ34 sp. nov., isolated from coastal seawater in Qingdao.</title>
        <authorList>
            <person name="Zhang P."/>
        </authorList>
    </citation>
    <scope>NUCLEOTIDE SEQUENCE</scope>
    <source>
        <strain evidence="2">ZSDZ34</strain>
    </source>
</reference>
<protein>
    <submittedName>
        <fullName evidence="2">Uncharacterized protein</fullName>
    </submittedName>
</protein>
<dbReference type="Proteomes" id="UP001139488">
    <property type="component" value="Unassembled WGS sequence"/>
</dbReference>
<keyword evidence="1" id="KW-0732">Signal</keyword>
<feature type="chain" id="PRO_5040877367" evidence="1">
    <location>
        <begin position="23"/>
        <end position="139"/>
    </location>
</feature>
<dbReference type="EMBL" id="JAJNNZ010000005">
    <property type="protein sequence ID" value="MCJ2376941.1"/>
    <property type="molecule type" value="Genomic_DNA"/>
</dbReference>